<gene>
    <name evidence="1" type="ORF">CR165_14555</name>
</gene>
<dbReference type="EMBL" id="PDOA01000009">
    <property type="protein sequence ID" value="PWC28148.1"/>
    <property type="molecule type" value="Genomic_DNA"/>
</dbReference>
<dbReference type="SUPFAM" id="SSF64518">
    <property type="entry name" value="Phase 1 flagellin"/>
    <property type="match status" value="1"/>
</dbReference>
<dbReference type="Proteomes" id="UP000245048">
    <property type="component" value="Unassembled WGS sequence"/>
</dbReference>
<reference evidence="2" key="1">
    <citation type="submission" date="2017-10" db="EMBL/GenBank/DDBJ databases">
        <authorList>
            <person name="Toshchakov S.V."/>
            <person name="Goeva M.A."/>
        </authorList>
    </citation>
    <scope>NUCLEOTIDE SEQUENCE [LARGE SCALE GENOMIC DNA]</scope>
    <source>
        <strain evidence="2">JR1/69-1-13</strain>
    </source>
</reference>
<comment type="caution">
    <text evidence="1">The sequence shown here is derived from an EMBL/GenBank/DDBJ whole genome shotgun (WGS) entry which is preliminary data.</text>
</comment>
<dbReference type="RefSeq" id="WP_109517715.1">
    <property type="nucleotide sequence ID" value="NZ_JBHTET010000001.1"/>
</dbReference>
<dbReference type="AlphaFoldDB" id="A0A2U1V2K5"/>
<sequence>MDELDSILAAGRQLSSAKAMLDLLRQVLEDIDMLASEAGRILVLIADPALPGEEGRAALARYQRNFQEILSLLAASRHVSQLLMSNAEDGNPGMLRSLDLLERIASRLPRPPADSAAARAMLPDLSAFTLAVLEARDSFAADRGAIEAQLSLNLEQLDDQQATLGALEDTDLLKEAARLQALQIRQQLAGHAIGLGALVPRCLLDLRSV</sequence>
<protein>
    <submittedName>
        <fullName evidence="1">Uncharacterized protein</fullName>
    </submittedName>
</protein>
<evidence type="ECO:0000313" key="1">
    <source>
        <dbReference type="EMBL" id="PWC28148.1"/>
    </source>
</evidence>
<evidence type="ECO:0000313" key="2">
    <source>
        <dbReference type="Proteomes" id="UP000245048"/>
    </source>
</evidence>
<organism evidence="1 2">
    <name type="scientific">Teichococcus aestuarii</name>
    <dbReference type="NCBI Taxonomy" id="568898"/>
    <lineage>
        <taxon>Bacteria</taxon>
        <taxon>Pseudomonadati</taxon>
        <taxon>Pseudomonadota</taxon>
        <taxon>Alphaproteobacteria</taxon>
        <taxon>Acetobacterales</taxon>
        <taxon>Roseomonadaceae</taxon>
        <taxon>Roseomonas</taxon>
    </lineage>
</organism>
<proteinExistence type="predicted"/>
<name>A0A2U1V2K5_9PROT</name>
<accession>A0A2U1V2K5</accession>
<keyword evidence="2" id="KW-1185">Reference proteome</keyword>